<name>G3NCB8_GASAC</name>
<sequence length="124" mass="14758">MRKRQGRSLRNHQKKNKLQPLSWMAEFKAPSGYMCNELKYKLLGRDLFKREKKRKESHLVFMSSVFYNCVQCIRVYGGDIFTLLFKFGTSFGSFPKDFTVFYFTICKYGLHCLPPLDLMFLEKL</sequence>
<keyword evidence="1" id="KW-1133">Transmembrane helix</keyword>
<dbReference type="Ensembl" id="ENSGACT00000002979.1">
    <property type="protein sequence ID" value="ENSGACP00000002968.1"/>
    <property type="gene ID" value="ENSGACG00000002285.1"/>
</dbReference>
<dbReference type="Bgee" id="ENSGACG00000002285">
    <property type="expression patterns" value="Expressed in embryo and 12 other cell types or tissues"/>
</dbReference>
<feature type="transmembrane region" description="Helical" evidence="1">
    <location>
        <begin position="59"/>
        <end position="77"/>
    </location>
</feature>
<evidence type="ECO:0000256" key="1">
    <source>
        <dbReference type="SAM" id="Phobius"/>
    </source>
</evidence>
<organism evidence="2">
    <name type="scientific">Gasterosteus aculeatus</name>
    <name type="common">Three-spined stickleback</name>
    <dbReference type="NCBI Taxonomy" id="69293"/>
    <lineage>
        <taxon>Eukaryota</taxon>
        <taxon>Metazoa</taxon>
        <taxon>Chordata</taxon>
        <taxon>Craniata</taxon>
        <taxon>Vertebrata</taxon>
        <taxon>Euteleostomi</taxon>
        <taxon>Actinopterygii</taxon>
        <taxon>Neopterygii</taxon>
        <taxon>Teleostei</taxon>
        <taxon>Neoteleostei</taxon>
        <taxon>Acanthomorphata</taxon>
        <taxon>Eupercaria</taxon>
        <taxon>Perciformes</taxon>
        <taxon>Cottioidei</taxon>
        <taxon>Gasterosteales</taxon>
        <taxon>Gasterosteidae</taxon>
        <taxon>Gasterosteus</taxon>
    </lineage>
</organism>
<reference evidence="2" key="2">
    <citation type="submission" date="2024-04" db="UniProtKB">
        <authorList>
            <consortium name="Ensembl"/>
        </authorList>
    </citation>
    <scope>IDENTIFICATION</scope>
</reference>
<evidence type="ECO:0000313" key="2">
    <source>
        <dbReference type="Ensembl" id="ENSGACP00000002967.1"/>
    </source>
</evidence>
<dbReference type="Ensembl" id="ENSGACT00000002978.1">
    <property type="protein sequence ID" value="ENSGACP00000002967.1"/>
    <property type="gene ID" value="ENSGACG00000002285.1"/>
</dbReference>
<accession>G3NCB8</accession>
<dbReference type="AlphaFoldDB" id="G3NCB8"/>
<keyword evidence="1" id="KW-0812">Transmembrane</keyword>
<keyword evidence="1" id="KW-0472">Membrane</keyword>
<protein>
    <submittedName>
        <fullName evidence="2">Uncharacterized protein</fullName>
    </submittedName>
</protein>
<reference evidence="2" key="1">
    <citation type="submission" date="2006-01" db="EMBL/GenBank/DDBJ databases">
        <authorList>
            <person name="Lindblad-Toh K."/>
            <person name="Mauceli E."/>
            <person name="Grabherr M."/>
            <person name="Chang J.L."/>
            <person name="Lander E.S."/>
        </authorList>
    </citation>
    <scope>NUCLEOTIDE SEQUENCE [LARGE SCALE GENOMIC DNA]</scope>
</reference>
<proteinExistence type="predicted"/>